<dbReference type="CDD" id="cd00060">
    <property type="entry name" value="FHA"/>
    <property type="match status" value="1"/>
</dbReference>
<dbReference type="GO" id="GO:0005524">
    <property type="term" value="F:ATP binding"/>
    <property type="evidence" value="ECO:0007669"/>
    <property type="project" value="UniProtKB-KW"/>
</dbReference>
<dbReference type="eggNOG" id="COG3829">
    <property type="taxonomic scope" value="Bacteria"/>
</dbReference>
<dbReference type="CDD" id="cd00009">
    <property type="entry name" value="AAA"/>
    <property type="match status" value="1"/>
</dbReference>
<dbReference type="SUPFAM" id="SSF55781">
    <property type="entry name" value="GAF domain-like"/>
    <property type="match status" value="1"/>
</dbReference>
<sequence>MPSLRVQIPGHSPTVFHLYKKITSLGSAPENDIVLPDALILDAFAHILFDGQTYTIATLSRRSELVVNGKKRKKHKLSHEDKLVIGPIEMRFSLIDAQPPIEEEAAETVADIDAYRKLYEFSARLMEKHDLAELLDTLMDTVIEITNADKGFLILMEGEQMQVKVARNLKRENIADAVSQLSDSIVAKVIKTLKAVIISDAMNDAEFSGSKSIMKLKLTSVICVPLLDGGKLTGLIYVGNDSIVDLFQPDAMQALTVFAAQASLIIANALLLDHLRVDNRQLSERLEQIRFGEIIGTSAPMQQVFKKVEKVAGTDISVLITGETGTGKELIAREIHARSPRAKAPFVTINCGAIPENLLESELFGHVKGAFTGAVASKQGKFQAAHGGTLFLDEIGEMPLNLQVKLLRAIQEKIVIRVGETRAEPVDIRILTATNRKLEDEIESGTFREDLYYRLNVVNIHLPPLRAREEDVVVIGRYLLGRYAQDYGSKVKGFSPNATVALRKYHWPGNIREMENRIKKALVLAETTVIGPDDLGLSADVLPRILTLSEAKDRFQRDYINEILALNSGNRTKTARDLGVDPRTIFRHLEKEASDA</sequence>
<name>D0LY99_HALO1</name>
<evidence type="ECO:0000259" key="6">
    <source>
        <dbReference type="PROSITE" id="PS50045"/>
    </source>
</evidence>
<keyword evidence="1" id="KW-0547">Nucleotide-binding</keyword>
<evidence type="ECO:0000256" key="5">
    <source>
        <dbReference type="ARBA" id="ARBA00023163"/>
    </source>
</evidence>
<dbReference type="HOGENOM" id="CLU_000445_95_2_7"/>
<evidence type="ECO:0000256" key="4">
    <source>
        <dbReference type="ARBA" id="ARBA00023125"/>
    </source>
</evidence>
<dbReference type="PROSITE" id="PS00676">
    <property type="entry name" value="SIGMA54_INTERACT_2"/>
    <property type="match status" value="1"/>
</dbReference>
<dbReference type="Gene3D" id="1.10.8.60">
    <property type="match status" value="1"/>
</dbReference>
<dbReference type="EMBL" id="CP001804">
    <property type="protein sequence ID" value="ACY16249.1"/>
    <property type="molecule type" value="Genomic_DNA"/>
</dbReference>
<dbReference type="SMART" id="SM00382">
    <property type="entry name" value="AAA"/>
    <property type="match status" value="1"/>
</dbReference>
<dbReference type="GO" id="GO:0006355">
    <property type="term" value="P:regulation of DNA-templated transcription"/>
    <property type="evidence" value="ECO:0007669"/>
    <property type="project" value="InterPro"/>
</dbReference>
<dbReference type="InterPro" id="IPR008984">
    <property type="entry name" value="SMAD_FHA_dom_sf"/>
</dbReference>
<evidence type="ECO:0000256" key="2">
    <source>
        <dbReference type="ARBA" id="ARBA00022840"/>
    </source>
</evidence>
<dbReference type="Gene3D" id="3.40.50.300">
    <property type="entry name" value="P-loop containing nucleotide triphosphate hydrolases"/>
    <property type="match status" value="1"/>
</dbReference>
<dbReference type="Gene3D" id="2.60.200.20">
    <property type="match status" value="1"/>
</dbReference>
<dbReference type="InterPro" id="IPR058031">
    <property type="entry name" value="AAA_lid_NorR"/>
</dbReference>
<dbReference type="eggNOG" id="COG1716">
    <property type="taxonomic scope" value="Bacteria"/>
</dbReference>
<dbReference type="InterPro" id="IPR027417">
    <property type="entry name" value="P-loop_NTPase"/>
</dbReference>
<dbReference type="SUPFAM" id="SSF49879">
    <property type="entry name" value="SMAD/FHA domain"/>
    <property type="match status" value="1"/>
</dbReference>
<dbReference type="Gene3D" id="3.30.450.40">
    <property type="match status" value="1"/>
</dbReference>
<evidence type="ECO:0000313" key="7">
    <source>
        <dbReference type="EMBL" id="ACY16249.1"/>
    </source>
</evidence>
<dbReference type="InterPro" id="IPR003018">
    <property type="entry name" value="GAF"/>
</dbReference>
<dbReference type="SUPFAM" id="SSF52540">
    <property type="entry name" value="P-loop containing nucleoside triphosphate hydrolases"/>
    <property type="match status" value="1"/>
</dbReference>
<dbReference type="SUPFAM" id="SSF46689">
    <property type="entry name" value="Homeodomain-like"/>
    <property type="match status" value="1"/>
</dbReference>
<dbReference type="AlphaFoldDB" id="D0LY99"/>
<dbReference type="Gene3D" id="1.10.10.60">
    <property type="entry name" value="Homeodomain-like"/>
    <property type="match status" value="1"/>
</dbReference>
<dbReference type="InterPro" id="IPR025943">
    <property type="entry name" value="Sigma_54_int_dom_ATP-bd_2"/>
</dbReference>
<dbReference type="PANTHER" id="PTHR32071">
    <property type="entry name" value="TRANSCRIPTIONAL REGULATORY PROTEIN"/>
    <property type="match status" value="1"/>
</dbReference>
<feature type="domain" description="Sigma-54 factor interaction" evidence="6">
    <location>
        <begin position="294"/>
        <end position="523"/>
    </location>
</feature>
<keyword evidence="8" id="KW-1185">Reference proteome</keyword>
<dbReference type="RefSeq" id="WP_012828848.1">
    <property type="nucleotide sequence ID" value="NC_013440.1"/>
</dbReference>
<dbReference type="Pfam" id="PF13185">
    <property type="entry name" value="GAF_2"/>
    <property type="match status" value="1"/>
</dbReference>
<dbReference type="Pfam" id="PF02954">
    <property type="entry name" value="HTH_8"/>
    <property type="match status" value="1"/>
</dbReference>
<dbReference type="FunFam" id="3.40.50.300:FF:000006">
    <property type="entry name" value="DNA-binding transcriptional regulator NtrC"/>
    <property type="match status" value="1"/>
</dbReference>
<keyword evidence="2" id="KW-0067">ATP-binding</keyword>
<reference evidence="7 8" key="1">
    <citation type="journal article" date="2010" name="Stand. Genomic Sci.">
        <title>Complete genome sequence of Haliangium ochraceum type strain (SMP-2).</title>
        <authorList>
            <consortium name="US DOE Joint Genome Institute (JGI-PGF)"/>
            <person name="Ivanova N."/>
            <person name="Daum C."/>
            <person name="Lang E."/>
            <person name="Abt B."/>
            <person name="Kopitz M."/>
            <person name="Saunders E."/>
            <person name="Lapidus A."/>
            <person name="Lucas S."/>
            <person name="Glavina Del Rio T."/>
            <person name="Nolan M."/>
            <person name="Tice H."/>
            <person name="Copeland A."/>
            <person name="Cheng J.F."/>
            <person name="Chen F."/>
            <person name="Bruce D."/>
            <person name="Goodwin L."/>
            <person name="Pitluck S."/>
            <person name="Mavromatis K."/>
            <person name="Pati A."/>
            <person name="Mikhailova N."/>
            <person name="Chen A."/>
            <person name="Palaniappan K."/>
            <person name="Land M."/>
            <person name="Hauser L."/>
            <person name="Chang Y.J."/>
            <person name="Jeffries C.D."/>
            <person name="Detter J.C."/>
            <person name="Brettin T."/>
            <person name="Rohde M."/>
            <person name="Goker M."/>
            <person name="Bristow J."/>
            <person name="Markowitz V."/>
            <person name="Eisen J.A."/>
            <person name="Hugenholtz P."/>
            <person name="Kyrpides N.C."/>
            <person name="Klenk H.P."/>
        </authorList>
    </citation>
    <scope>NUCLEOTIDE SEQUENCE [LARGE SCALE GENOMIC DNA]</scope>
    <source>
        <strain evidence="8">DSM 14365 / CIP 107738 / JCM 11303 / AJ 13395 / SMP-2</strain>
    </source>
</reference>
<dbReference type="InterPro" id="IPR002078">
    <property type="entry name" value="Sigma_54_int"/>
</dbReference>
<keyword evidence="4" id="KW-0238">DNA-binding</keyword>
<evidence type="ECO:0000256" key="3">
    <source>
        <dbReference type="ARBA" id="ARBA00023015"/>
    </source>
</evidence>
<dbReference type="InterPro" id="IPR032030">
    <property type="entry name" value="YscD_cytoplasmic_dom"/>
</dbReference>
<dbReference type="PROSITE" id="PS00675">
    <property type="entry name" value="SIGMA54_INTERACT_1"/>
    <property type="match status" value="1"/>
</dbReference>
<keyword evidence="3" id="KW-0805">Transcription regulation</keyword>
<protein>
    <submittedName>
        <fullName evidence="7">Sigma 54 interacting domain protein</fullName>
    </submittedName>
</protein>
<dbReference type="Pfam" id="PF16697">
    <property type="entry name" value="Yop-YscD_cpl"/>
    <property type="match status" value="1"/>
</dbReference>
<dbReference type="Proteomes" id="UP000001880">
    <property type="component" value="Chromosome"/>
</dbReference>
<dbReference type="PROSITE" id="PS50045">
    <property type="entry name" value="SIGMA54_INTERACT_4"/>
    <property type="match status" value="1"/>
</dbReference>
<dbReference type="InterPro" id="IPR003593">
    <property type="entry name" value="AAA+_ATPase"/>
</dbReference>
<dbReference type="STRING" id="502025.Hoch_3749"/>
<keyword evidence="5" id="KW-0804">Transcription</keyword>
<gene>
    <name evidence="7" type="ordered locus">Hoch_3749</name>
</gene>
<dbReference type="InterPro" id="IPR025662">
    <property type="entry name" value="Sigma_54_int_dom_ATP-bd_1"/>
</dbReference>
<proteinExistence type="predicted"/>
<dbReference type="InterPro" id="IPR002197">
    <property type="entry name" value="HTH_Fis"/>
</dbReference>
<dbReference type="SMART" id="SM00065">
    <property type="entry name" value="GAF"/>
    <property type="match status" value="1"/>
</dbReference>
<organism evidence="7 8">
    <name type="scientific">Haliangium ochraceum (strain DSM 14365 / JCM 11303 / SMP-2)</name>
    <dbReference type="NCBI Taxonomy" id="502025"/>
    <lineage>
        <taxon>Bacteria</taxon>
        <taxon>Pseudomonadati</taxon>
        <taxon>Myxococcota</taxon>
        <taxon>Polyangia</taxon>
        <taxon>Haliangiales</taxon>
        <taxon>Kofleriaceae</taxon>
        <taxon>Haliangium</taxon>
    </lineage>
</organism>
<accession>D0LY99</accession>
<dbReference type="InterPro" id="IPR029016">
    <property type="entry name" value="GAF-like_dom_sf"/>
</dbReference>
<dbReference type="PANTHER" id="PTHR32071:SF113">
    <property type="entry name" value="ALGINATE BIOSYNTHESIS TRANSCRIPTIONAL REGULATORY PROTEIN ALGB"/>
    <property type="match status" value="1"/>
</dbReference>
<dbReference type="Pfam" id="PF25601">
    <property type="entry name" value="AAA_lid_14"/>
    <property type="match status" value="1"/>
</dbReference>
<dbReference type="Pfam" id="PF00158">
    <property type="entry name" value="Sigma54_activat"/>
    <property type="match status" value="1"/>
</dbReference>
<dbReference type="KEGG" id="hoh:Hoch_3749"/>
<evidence type="ECO:0000256" key="1">
    <source>
        <dbReference type="ARBA" id="ARBA00022741"/>
    </source>
</evidence>
<dbReference type="OrthoDB" id="9802322at2"/>
<dbReference type="InterPro" id="IPR009057">
    <property type="entry name" value="Homeodomain-like_sf"/>
</dbReference>
<evidence type="ECO:0000313" key="8">
    <source>
        <dbReference type="Proteomes" id="UP000001880"/>
    </source>
</evidence>
<dbReference type="GO" id="GO:0043565">
    <property type="term" value="F:sequence-specific DNA binding"/>
    <property type="evidence" value="ECO:0007669"/>
    <property type="project" value="InterPro"/>
</dbReference>